<dbReference type="InterPro" id="IPR037523">
    <property type="entry name" value="VOC_core"/>
</dbReference>
<dbReference type="CDD" id="cd07250">
    <property type="entry name" value="HPPD_C_like"/>
    <property type="match status" value="1"/>
</dbReference>
<evidence type="ECO:0000256" key="9">
    <source>
        <dbReference type="ARBA" id="ARBA00022723"/>
    </source>
</evidence>
<comment type="cofactor">
    <cofactor evidence="22">
        <name>Fe cation</name>
        <dbReference type="ChEBI" id="CHEBI:24875"/>
    </cofactor>
    <text evidence="22">Binds 1 Fe cation per subunit.</text>
</comment>
<dbReference type="Ensembl" id="ENSPNAT00000034432.2">
    <property type="protein sequence ID" value="ENSPNAP00000037682.2"/>
    <property type="gene ID" value="ENSPNAG00000029674.2"/>
</dbReference>
<feature type="domain" description="VOC" evidence="23">
    <location>
        <begin position="18"/>
        <end position="149"/>
    </location>
</feature>
<evidence type="ECO:0000256" key="11">
    <source>
        <dbReference type="ARBA" id="ARBA00022824"/>
    </source>
</evidence>
<evidence type="ECO:0000256" key="21">
    <source>
        <dbReference type="PIRNR" id="PIRNR009283"/>
    </source>
</evidence>
<dbReference type="FunFam" id="3.10.180.10:FF:000008">
    <property type="entry name" value="4-hydroxyphenylpyruvate dioxygenase"/>
    <property type="match status" value="1"/>
</dbReference>
<reference evidence="24" key="2">
    <citation type="submission" date="2025-08" db="UniProtKB">
        <authorList>
            <consortium name="Ensembl"/>
        </authorList>
    </citation>
    <scope>IDENTIFICATION</scope>
</reference>
<reference evidence="24" key="3">
    <citation type="submission" date="2025-09" db="UniProtKB">
        <authorList>
            <consortium name="Ensembl"/>
        </authorList>
    </citation>
    <scope>IDENTIFICATION</scope>
</reference>
<comment type="catalytic activity">
    <reaction evidence="20">
        <text>3-(4-hydroxyphenyl)pyruvate + O2 = homogentisate + CO2</text>
        <dbReference type="Rhea" id="RHEA:16189"/>
        <dbReference type="ChEBI" id="CHEBI:15379"/>
        <dbReference type="ChEBI" id="CHEBI:16169"/>
        <dbReference type="ChEBI" id="CHEBI:16526"/>
        <dbReference type="ChEBI" id="CHEBI:36242"/>
        <dbReference type="EC" id="1.13.11.27"/>
    </reaction>
    <physiologicalReaction direction="left-to-right" evidence="20">
        <dbReference type="Rhea" id="RHEA:16190"/>
    </physiologicalReaction>
</comment>
<dbReference type="GO" id="GO:0042803">
    <property type="term" value="F:protein homodimerization activity"/>
    <property type="evidence" value="ECO:0007669"/>
    <property type="project" value="UniProtKB-ARBA"/>
</dbReference>
<dbReference type="GO" id="GO:0046872">
    <property type="term" value="F:metal ion binding"/>
    <property type="evidence" value="ECO:0007669"/>
    <property type="project" value="UniProtKB-KW"/>
</dbReference>
<dbReference type="PANTHER" id="PTHR11959">
    <property type="entry name" value="4-HYDROXYPHENYLPYRUVATE DIOXYGENASE"/>
    <property type="match status" value="1"/>
</dbReference>
<dbReference type="Gene3D" id="3.10.180.10">
    <property type="entry name" value="2,3-Dihydroxybiphenyl 1,2-Dioxygenase, domain 1"/>
    <property type="match status" value="2"/>
</dbReference>
<feature type="binding site" evidence="22">
    <location>
        <position position="184"/>
    </location>
    <ligand>
        <name>Fe cation</name>
        <dbReference type="ChEBI" id="CHEBI:24875"/>
    </ligand>
</feature>
<dbReference type="Pfam" id="PF00903">
    <property type="entry name" value="Glyoxalase"/>
    <property type="match status" value="2"/>
</dbReference>
<dbReference type="STRING" id="42514.ENSPNAP00000037682"/>
<feature type="binding site" evidence="22">
    <location>
        <position position="323"/>
    </location>
    <ligand>
        <name>Fe cation</name>
        <dbReference type="ChEBI" id="CHEBI:24875"/>
    </ligand>
</feature>
<evidence type="ECO:0000256" key="6">
    <source>
        <dbReference type="ARBA" id="ARBA00011738"/>
    </source>
</evidence>
<comment type="subcellular location">
    <subcellularLocation>
        <location evidence="3">Cytoplasm</location>
    </subcellularLocation>
    <subcellularLocation>
        <location evidence="2">Endoplasmic reticulum membrane</location>
        <topology evidence="2">Peripheral membrane protein</topology>
    </subcellularLocation>
    <subcellularLocation>
        <location evidence="1">Golgi apparatus membrane</location>
        <topology evidence="1">Peripheral membrane protein</topology>
    </subcellularLocation>
</comment>
<dbReference type="NCBIfam" id="TIGR01263">
    <property type="entry name" value="4HPPD"/>
    <property type="match status" value="1"/>
</dbReference>
<organism evidence="24 25">
    <name type="scientific">Pygocentrus nattereri</name>
    <name type="common">Red-bellied piranha</name>
    <dbReference type="NCBI Taxonomy" id="42514"/>
    <lineage>
        <taxon>Eukaryota</taxon>
        <taxon>Metazoa</taxon>
        <taxon>Chordata</taxon>
        <taxon>Craniata</taxon>
        <taxon>Vertebrata</taxon>
        <taxon>Euteleostomi</taxon>
        <taxon>Actinopterygii</taxon>
        <taxon>Neopterygii</taxon>
        <taxon>Teleostei</taxon>
        <taxon>Ostariophysi</taxon>
        <taxon>Characiformes</taxon>
        <taxon>Characoidei</taxon>
        <taxon>Pygocentrus</taxon>
    </lineage>
</organism>
<evidence type="ECO:0000256" key="13">
    <source>
        <dbReference type="ARBA" id="ARBA00022964"/>
    </source>
</evidence>
<dbReference type="PIRSF" id="PIRSF009283">
    <property type="entry name" value="HPP_dOase"/>
    <property type="match status" value="1"/>
</dbReference>
<accession>A0A3B4EMI6</accession>
<dbReference type="InterPro" id="IPR041735">
    <property type="entry name" value="4OHPhenylPyrv_dOase_C"/>
</dbReference>
<dbReference type="OMA" id="DMCSEYS"/>
<feature type="domain" description="VOC" evidence="23">
    <location>
        <begin position="192"/>
        <end position="314"/>
    </location>
</feature>
<dbReference type="PROSITE" id="PS51819">
    <property type="entry name" value="VOC"/>
    <property type="match status" value="2"/>
</dbReference>
<dbReference type="GO" id="GO:0006572">
    <property type="term" value="P:L-tyrosine catabolic process"/>
    <property type="evidence" value="ECO:0007669"/>
    <property type="project" value="UniProtKB-KW"/>
</dbReference>
<evidence type="ECO:0000256" key="8">
    <source>
        <dbReference type="ARBA" id="ARBA00022490"/>
    </source>
</evidence>
<comment type="subunit">
    <text evidence="6">Homodimer.</text>
</comment>
<evidence type="ECO:0000256" key="19">
    <source>
        <dbReference type="ARBA" id="ARBA00033727"/>
    </source>
</evidence>
<dbReference type="Proteomes" id="UP001501920">
    <property type="component" value="Chromosome 23"/>
</dbReference>
<dbReference type="GO" id="GO:0004462">
    <property type="term" value="F:lactoylglutathione lyase activity"/>
    <property type="evidence" value="ECO:0007669"/>
    <property type="project" value="InterPro"/>
</dbReference>
<evidence type="ECO:0000256" key="7">
    <source>
        <dbReference type="ARBA" id="ARBA00018452"/>
    </source>
</evidence>
<comment type="similarity">
    <text evidence="5 21">Belongs to the 4HPPD family.</text>
</comment>
<name>A0A3B4EMI6_PYGNA</name>
<keyword evidence="17" id="KW-0472">Membrane</keyword>
<protein>
    <recommendedName>
        <fullName evidence="7 21">4-hydroxyphenylpyruvate dioxygenase</fullName>
    </recommendedName>
</protein>
<evidence type="ECO:0000313" key="24">
    <source>
        <dbReference type="Ensembl" id="ENSPNAP00000037682.2"/>
    </source>
</evidence>
<evidence type="ECO:0000256" key="16">
    <source>
        <dbReference type="ARBA" id="ARBA00023034"/>
    </source>
</evidence>
<keyword evidence="9 22" id="KW-0479">Metal-binding</keyword>
<keyword evidence="14" id="KW-0560">Oxidoreductase</keyword>
<dbReference type="GeneTree" id="ENSGT00530000063474"/>
<keyword evidence="8" id="KW-0963">Cytoplasm</keyword>
<comment type="pathway">
    <text evidence="4">Amino-acid degradation; L-phenylalanine degradation; acetoacetate and fumarate from L-phenylalanine: step 3/6.</text>
</comment>
<feature type="binding site" evidence="22">
    <location>
        <position position="256"/>
    </location>
    <ligand>
        <name>Fe cation</name>
        <dbReference type="ChEBI" id="CHEBI:24875"/>
    </ligand>
</feature>
<keyword evidence="12" id="KW-0828">Tyrosine catabolism</keyword>
<evidence type="ECO:0000256" key="10">
    <source>
        <dbReference type="ARBA" id="ARBA00022737"/>
    </source>
</evidence>
<evidence type="ECO:0000256" key="15">
    <source>
        <dbReference type="ARBA" id="ARBA00023004"/>
    </source>
</evidence>
<keyword evidence="16" id="KW-0333">Golgi apparatus</keyword>
<dbReference type="SUPFAM" id="SSF54593">
    <property type="entry name" value="Glyoxalase/Bleomycin resistance protein/Dihydroxybiphenyl dioxygenase"/>
    <property type="match status" value="1"/>
</dbReference>
<evidence type="ECO:0000256" key="20">
    <source>
        <dbReference type="ARBA" id="ARBA00048047"/>
    </source>
</evidence>
<dbReference type="PROSITE" id="PS00934">
    <property type="entry name" value="GLYOXALASE_I_1"/>
    <property type="match status" value="1"/>
</dbReference>
<evidence type="ECO:0000313" key="25">
    <source>
        <dbReference type="Proteomes" id="UP001501920"/>
    </source>
</evidence>
<dbReference type="CDD" id="cd08342">
    <property type="entry name" value="HPPD_N_like"/>
    <property type="match status" value="1"/>
</dbReference>
<keyword evidence="13" id="KW-0223">Dioxygenase</keyword>
<comment type="function">
    <text evidence="19">Catalyzes the conversion of 4-hydroxyphenylpyruvic acid to homogentisic acid, one of the steps in tyrosine catabolism.</text>
</comment>
<evidence type="ECO:0000256" key="22">
    <source>
        <dbReference type="PIRSR" id="PIRSR009283-1"/>
    </source>
</evidence>
<dbReference type="GO" id="GO:0006559">
    <property type="term" value="P:L-phenylalanine catabolic process"/>
    <property type="evidence" value="ECO:0007669"/>
    <property type="project" value="UniProtKB-KW"/>
</dbReference>
<keyword evidence="15 22" id="KW-0408">Iron</keyword>
<dbReference type="GO" id="GO:0005789">
    <property type="term" value="C:endoplasmic reticulum membrane"/>
    <property type="evidence" value="ECO:0007669"/>
    <property type="project" value="UniProtKB-SubCell"/>
</dbReference>
<keyword evidence="18" id="KW-0585">Phenylalanine catabolism</keyword>
<sequence length="367" mass="41737">QTSYTDKGEKPERGKFLRFHHVKFWVGNAKQAAGFYCDKMGFEPLAYKGLETGSREVVSHVIKQDKILFVFESALNPGNEEMGEHLIQHGDAVKDIAFQVEDCDFLVKKAKERGAVIVKEPWVEQDKDGKVKYAVVQTYGDTTHTLVEYMGPYKGLFLPGYEKPLFKDQLLAKLPPGCLSFIDHINARSPRSCLLFHRFWSIDDKQIHTQYSSLRSIVVTNYEETIKMPINEPAHGKKKSQIQEYVDYNGGPGVQHIALNTSNIIQAIVNLRARGMEFLSAPDTYYDSLREKLKTAKIKVKEDLKTLQVRLSRQQSGPRYMIENQQMNQHGFGAGNFKSLFEAIEKDQDARGNLTALTSDGDLKAFY</sequence>
<evidence type="ECO:0000256" key="1">
    <source>
        <dbReference type="ARBA" id="ARBA00004395"/>
    </source>
</evidence>
<dbReference type="InterPro" id="IPR018146">
    <property type="entry name" value="Glyoxalase_1_CS"/>
</dbReference>
<dbReference type="InterPro" id="IPR004360">
    <property type="entry name" value="Glyas_Fos-R_dOase_dom"/>
</dbReference>
<dbReference type="InterPro" id="IPR029068">
    <property type="entry name" value="Glyas_Bleomycin-R_OHBP_Dase"/>
</dbReference>
<evidence type="ECO:0000256" key="4">
    <source>
        <dbReference type="ARBA" id="ARBA00005162"/>
    </source>
</evidence>
<dbReference type="FunFam" id="3.10.180.10:FF:000022">
    <property type="entry name" value="4-hydroxyphenylpyruvate dioxygenase"/>
    <property type="match status" value="1"/>
</dbReference>
<dbReference type="InterPro" id="IPR041736">
    <property type="entry name" value="4OHPhenylPyrv_dOase_N"/>
</dbReference>
<dbReference type="InterPro" id="IPR005956">
    <property type="entry name" value="4OHPhenylPyrv_dOase"/>
</dbReference>
<dbReference type="GO" id="GO:0000139">
    <property type="term" value="C:Golgi membrane"/>
    <property type="evidence" value="ECO:0007669"/>
    <property type="project" value="UniProtKB-SubCell"/>
</dbReference>
<evidence type="ECO:0000256" key="3">
    <source>
        <dbReference type="ARBA" id="ARBA00004496"/>
    </source>
</evidence>
<keyword evidence="10" id="KW-0677">Repeat</keyword>
<dbReference type="GO" id="GO:0003868">
    <property type="term" value="F:4-hydroxyphenylpyruvate dioxygenase activity"/>
    <property type="evidence" value="ECO:0007669"/>
    <property type="project" value="UniProtKB-EC"/>
</dbReference>
<evidence type="ECO:0000256" key="14">
    <source>
        <dbReference type="ARBA" id="ARBA00023002"/>
    </source>
</evidence>
<evidence type="ECO:0000256" key="12">
    <source>
        <dbReference type="ARBA" id="ARBA00022878"/>
    </source>
</evidence>
<evidence type="ECO:0000256" key="2">
    <source>
        <dbReference type="ARBA" id="ARBA00004406"/>
    </source>
</evidence>
<evidence type="ECO:0000256" key="5">
    <source>
        <dbReference type="ARBA" id="ARBA00005877"/>
    </source>
</evidence>
<keyword evidence="11" id="KW-0256">Endoplasmic reticulum</keyword>
<keyword evidence="25" id="KW-1185">Reference proteome</keyword>
<evidence type="ECO:0000256" key="17">
    <source>
        <dbReference type="ARBA" id="ARBA00023136"/>
    </source>
</evidence>
<evidence type="ECO:0000259" key="23">
    <source>
        <dbReference type="PROSITE" id="PS51819"/>
    </source>
</evidence>
<reference evidence="24 25" key="1">
    <citation type="submission" date="2020-10" db="EMBL/GenBank/DDBJ databases">
        <title>Pygocentrus nattereri (red-bellied piranha) genome, fPygNat1, primary haplotype.</title>
        <authorList>
            <person name="Myers G."/>
            <person name="Meyer A."/>
            <person name="Karagic N."/>
            <person name="Pippel M."/>
            <person name="Winkler S."/>
            <person name="Tracey A."/>
            <person name="Wood J."/>
            <person name="Formenti G."/>
            <person name="Howe K."/>
            <person name="Fedrigo O."/>
            <person name="Jarvis E.D."/>
        </authorList>
    </citation>
    <scope>NUCLEOTIDE SEQUENCE [LARGE SCALE GENOMIC DNA]</scope>
</reference>
<dbReference type="PANTHER" id="PTHR11959:SF11">
    <property type="entry name" value="4-HYDROXYPHENYLPYRUVATE DIOXYGENASE"/>
    <property type="match status" value="1"/>
</dbReference>
<dbReference type="AlphaFoldDB" id="A0A3B4EMI6"/>
<proteinExistence type="inferred from homology"/>
<evidence type="ECO:0000256" key="18">
    <source>
        <dbReference type="ARBA" id="ARBA00023232"/>
    </source>
</evidence>